<comment type="subcellular location">
    <subcellularLocation>
        <location evidence="1">Cell membrane</location>
        <topology evidence="1">Multi-pass membrane protein</topology>
    </subcellularLocation>
</comment>
<feature type="transmembrane region" description="Helical" evidence="6">
    <location>
        <begin position="442"/>
        <end position="462"/>
    </location>
</feature>
<evidence type="ECO:0000313" key="10">
    <source>
        <dbReference type="Proteomes" id="UP001196843"/>
    </source>
</evidence>
<dbReference type="EMBL" id="JAEUAW010000010">
    <property type="protein sequence ID" value="MBW9094744.1"/>
    <property type="molecule type" value="Genomic_DNA"/>
</dbReference>
<evidence type="ECO:0000256" key="5">
    <source>
        <dbReference type="ARBA" id="ARBA00023136"/>
    </source>
</evidence>
<feature type="transmembrane region" description="Helical" evidence="6">
    <location>
        <begin position="415"/>
        <end position="435"/>
    </location>
</feature>
<name>A0ABS7HP58_9MICO</name>
<evidence type="ECO:0000313" key="9">
    <source>
        <dbReference type="EMBL" id="MBW9094744.1"/>
    </source>
</evidence>
<evidence type="ECO:0000256" key="4">
    <source>
        <dbReference type="ARBA" id="ARBA00022989"/>
    </source>
</evidence>
<dbReference type="Pfam" id="PF03772">
    <property type="entry name" value="Competence"/>
    <property type="match status" value="1"/>
</dbReference>
<comment type="caution">
    <text evidence="9">The sequence shown here is derived from an EMBL/GenBank/DDBJ whole genome shotgun (WGS) entry which is preliminary data.</text>
</comment>
<dbReference type="InterPro" id="IPR004477">
    <property type="entry name" value="ComEC_N"/>
</dbReference>
<proteinExistence type="predicted"/>
<dbReference type="PANTHER" id="PTHR30619:SF1">
    <property type="entry name" value="RECOMBINATION PROTEIN 2"/>
    <property type="match status" value="1"/>
</dbReference>
<feature type="transmembrane region" description="Helical" evidence="6">
    <location>
        <begin position="308"/>
        <end position="334"/>
    </location>
</feature>
<dbReference type="InterPro" id="IPR036866">
    <property type="entry name" value="RibonucZ/Hydroxyglut_hydro"/>
</dbReference>
<dbReference type="InterPro" id="IPR006311">
    <property type="entry name" value="TAT_signal"/>
</dbReference>
<feature type="transmembrane region" description="Helical" evidence="6">
    <location>
        <begin position="373"/>
        <end position="395"/>
    </location>
</feature>
<reference evidence="9 10" key="1">
    <citation type="journal article" date="2021" name="MBio">
        <title>Poor Competitiveness of Bradyrhizobium in Pigeon Pea Root Colonization in Indian Soils.</title>
        <authorList>
            <person name="Chalasani D."/>
            <person name="Basu A."/>
            <person name="Pullabhotla S.V.S.R.N."/>
            <person name="Jorrin B."/>
            <person name="Neal A.L."/>
            <person name="Poole P.S."/>
            <person name="Podile A.R."/>
            <person name="Tkacz A."/>
        </authorList>
    </citation>
    <scope>NUCLEOTIDE SEQUENCE [LARGE SCALE GENOMIC DNA]</scope>
    <source>
        <strain evidence="9 10">HU14</strain>
    </source>
</reference>
<dbReference type="NCBIfam" id="TIGR00360">
    <property type="entry name" value="ComEC_N-term"/>
    <property type="match status" value="1"/>
</dbReference>
<feature type="transmembrane region" description="Helical" evidence="6">
    <location>
        <begin position="32"/>
        <end position="50"/>
    </location>
</feature>
<evidence type="ECO:0000256" key="2">
    <source>
        <dbReference type="ARBA" id="ARBA00022475"/>
    </source>
</evidence>
<keyword evidence="10" id="KW-1185">Reference proteome</keyword>
<dbReference type="Gene3D" id="3.60.15.10">
    <property type="entry name" value="Ribonuclease Z/Hydroxyacylglutathione hydrolase-like"/>
    <property type="match status" value="1"/>
</dbReference>
<dbReference type="CDD" id="cd07731">
    <property type="entry name" value="ComA-like_MBL-fold"/>
    <property type="match status" value="1"/>
</dbReference>
<sequence>MTLARRLRLAPVAAAAWAVAAAAILLPTWSAALALVLWIAVAAVVVVVAMRRPRGMPRSRLSAAPLVAILALAAAAAAASHVAVAQPARTQVEAAALSGGRAVDVTATVVGKVERRADGSLAFDARGSAIAAGSARRASDVEVVVRVSPHDVEHPERLDVGAEVIARGSVTPGRPGERAVVTVWASRGVEVTAAPSGIAAATAGLRHGLVAAVAGLPGEGAGLVPGLAVGDTSTVSPELDAAMKASSLSHLTAVSGANCALVVGIAFGLAALLGASRGVRVGIGLAVLVGFVILVTPEPSVVRAAAMAAVAMIAVLLGRTGAGVAILALAVTLLLVLDPWLAASLGFALSVAATGALLLFARPLATGLSRGMPRALALALAIPLAAQLACGPLLVLIEPTVPVYGVLANLLAEPAAPAATVLGLAACLAAPVPWLQSGLAALAWLPASWIAASAATVASLPADALPWLEGWPGAATLAAVGAAIGAILVLPRGGPRRRRVLRGGSVVVVCLVVGGALGSAALTTVAGRWTIPGEWAVLACDVGQGDAVLLRSAGTVALVDTGPEPAALTACLDRVGVTRIDLLVLTHGDLDHRGGVPAVVGRVGTVLHGPVDGVGAAVVRSLADAGARPVEASAGMSGALGDATWRVLWPKRDSRAFGVGNDSSVVLDVRGGTIPATLLLGDLSASPQRALLASGVLDPPYALVKVAHHGSADQDAALYVAAAPAVALITVGAGNDYGHPRDETLAVLDDVGARTARTDQDGLVAVWAGRTGAAVWRERGG</sequence>
<dbReference type="Proteomes" id="UP001196843">
    <property type="component" value="Unassembled WGS sequence"/>
</dbReference>
<evidence type="ECO:0000256" key="3">
    <source>
        <dbReference type="ARBA" id="ARBA00022692"/>
    </source>
</evidence>
<keyword evidence="3 6" id="KW-0812">Transmembrane</keyword>
<evidence type="ECO:0000256" key="1">
    <source>
        <dbReference type="ARBA" id="ARBA00004651"/>
    </source>
</evidence>
<feature type="transmembrane region" description="Helical" evidence="6">
    <location>
        <begin position="251"/>
        <end position="273"/>
    </location>
</feature>
<feature type="domain" description="ComEC/Rec2-related protein" evidence="8">
    <location>
        <begin position="227"/>
        <end position="488"/>
    </location>
</feature>
<evidence type="ECO:0000256" key="6">
    <source>
        <dbReference type="SAM" id="Phobius"/>
    </source>
</evidence>
<keyword evidence="5 6" id="KW-0472">Membrane</keyword>
<dbReference type="PANTHER" id="PTHR30619">
    <property type="entry name" value="DNA INTERNALIZATION/COMPETENCE PROTEIN COMEC/REC2"/>
    <property type="match status" value="1"/>
</dbReference>
<dbReference type="InterPro" id="IPR052159">
    <property type="entry name" value="Competence_DNA_uptake"/>
</dbReference>
<dbReference type="InterPro" id="IPR035681">
    <property type="entry name" value="ComA-like_MBL"/>
</dbReference>
<keyword evidence="2" id="KW-1003">Cell membrane</keyword>
<gene>
    <name evidence="9" type="ORF">JNB62_13705</name>
</gene>
<protein>
    <submittedName>
        <fullName evidence="9">ComEC/Rec2 family competence protein</fullName>
    </submittedName>
</protein>
<dbReference type="RefSeq" id="WP_220301459.1">
    <property type="nucleotide sequence ID" value="NZ_JAEUAW010000010.1"/>
</dbReference>
<dbReference type="SUPFAM" id="SSF56281">
    <property type="entry name" value="Metallo-hydrolase/oxidoreductase"/>
    <property type="match status" value="1"/>
</dbReference>
<dbReference type="PROSITE" id="PS51318">
    <property type="entry name" value="TAT"/>
    <property type="match status" value="1"/>
</dbReference>
<dbReference type="InterPro" id="IPR001279">
    <property type="entry name" value="Metallo-B-lactamas"/>
</dbReference>
<feature type="domain" description="Metallo-beta-lactamase" evidence="7">
    <location>
        <begin position="541"/>
        <end position="612"/>
    </location>
</feature>
<accession>A0ABS7HP58</accession>
<evidence type="ECO:0000259" key="8">
    <source>
        <dbReference type="Pfam" id="PF03772"/>
    </source>
</evidence>
<feature type="transmembrane region" description="Helical" evidence="6">
    <location>
        <begin position="340"/>
        <end position="361"/>
    </location>
</feature>
<feature type="transmembrane region" description="Helical" evidence="6">
    <location>
        <begin position="279"/>
        <end position="296"/>
    </location>
</feature>
<organism evidence="9 10">
    <name type="scientific">Microbacterium jejuense</name>
    <dbReference type="NCBI Taxonomy" id="1263637"/>
    <lineage>
        <taxon>Bacteria</taxon>
        <taxon>Bacillati</taxon>
        <taxon>Actinomycetota</taxon>
        <taxon>Actinomycetes</taxon>
        <taxon>Micrococcales</taxon>
        <taxon>Microbacteriaceae</taxon>
        <taxon>Microbacterium</taxon>
    </lineage>
</organism>
<feature type="transmembrane region" description="Helical" evidence="6">
    <location>
        <begin position="503"/>
        <end position="522"/>
    </location>
</feature>
<keyword evidence="4 6" id="KW-1133">Transmembrane helix</keyword>
<feature type="transmembrane region" description="Helical" evidence="6">
    <location>
        <begin position="474"/>
        <end position="491"/>
    </location>
</feature>
<evidence type="ECO:0000259" key="7">
    <source>
        <dbReference type="Pfam" id="PF00753"/>
    </source>
</evidence>
<dbReference type="Pfam" id="PF00753">
    <property type="entry name" value="Lactamase_B"/>
    <property type="match status" value="1"/>
</dbReference>